<evidence type="ECO:0000256" key="2">
    <source>
        <dbReference type="ARBA" id="ARBA00022692"/>
    </source>
</evidence>
<feature type="domain" description="Methylamine utilisation protein MauE" evidence="6">
    <location>
        <begin position="1"/>
        <end position="129"/>
    </location>
</feature>
<organism evidence="7 8">
    <name type="scientific">Tumebacillus lipolyticus</name>
    <dbReference type="NCBI Taxonomy" id="1280370"/>
    <lineage>
        <taxon>Bacteria</taxon>
        <taxon>Bacillati</taxon>
        <taxon>Bacillota</taxon>
        <taxon>Bacilli</taxon>
        <taxon>Bacillales</taxon>
        <taxon>Alicyclobacillaceae</taxon>
        <taxon>Tumebacillus</taxon>
    </lineage>
</organism>
<feature type="transmembrane region" description="Helical" evidence="5">
    <location>
        <begin position="6"/>
        <end position="24"/>
    </location>
</feature>
<evidence type="ECO:0000259" key="6">
    <source>
        <dbReference type="Pfam" id="PF07291"/>
    </source>
</evidence>
<evidence type="ECO:0000256" key="1">
    <source>
        <dbReference type="ARBA" id="ARBA00004141"/>
    </source>
</evidence>
<keyword evidence="4 5" id="KW-0472">Membrane</keyword>
<name>A0ABW4ZZR9_9BACL</name>
<feature type="transmembrane region" description="Helical" evidence="5">
    <location>
        <begin position="71"/>
        <end position="92"/>
    </location>
</feature>
<proteinExistence type="predicted"/>
<sequence>MEELTLIFRVILGVMFFSSGISKLKKMPEHFSILKDYRILPASLIKPFGWCEVIAEVAVGLLLLSGFYQSIAAWTTMSLLVVYTLAIAINLLRGRREISCGCGGVAGNHHLSWWLAIRNTVLFLIGGWLTEYTGTLGHFDLLFSGVSLSEVIGGQYWITLLIGLFSLLFYMSMTTLFGIGKRIESLLPSR</sequence>
<dbReference type="Pfam" id="PF07291">
    <property type="entry name" value="MauE"/>
    <property type="match status" value="1"/>
</dbReference>
<comment type="subcellular location">
    <subcellularLocation>
        <location evidence="1">Membrane</location>
        <topology evidence="1">Multi-pass membrane protein</topology>
    </subcellularLocation>
</comment>
<dbReference type="Proteomes" id="UP001597343">
    <property type="component" value="Unassembled WGS sequence"/>
</dbReference>
<accession>A0ABW4ZZR9</accession>
<dbReference type="RefSeq" id="WP_386048311.1">
    <property type="nucleotide sequence ID" value="NZ_JBHUIO010000009.1"/>
</dbReference>
<evidence type="ECO:0000256" key="5">
    <source>
        <dbReference type="SAM" id="Phobius"/>
    </source>
</evidence>
<evidence type="ECO:0000313" key="7">
    <source>
        <dbReference type="EMBL" id="MFD2171482.1"/>
    </source>
</evidence>
<keyword evidence="3 5" id="KW-1133">Transmembrane helix</keyword>
<gene>
    <name evidence="7" type="ORF">ACFSOY_16080</name>
</gene>
<comment type="caution">
    <text evidence="7">The sequence shown here is derived from an EMBL/GenBank/DDBJ whole genome shotgun (WGS) entry which is preliminary data.</text>
</comment>
<keyword evidence="2 5" id="KW-0812">Transmembrane</keyword>
<dbReference type="InterPro" id="IPR009908">
    <property type="entry name" value="Methylamine_util_MauE"/>
</dbReference>
<reference evidence="8" key="1">
    <citation type="journal article" date="2019" name="Int. J. Syst. Evol. Microbiol.">
        <title>The Global Catalogue of Microorganisms (GCM) 10K type strain sequencing project: providing services to taxonomists for standard genome sequencing and annotation.</title>
        <authorList>
            <consortium name="The Broad Institute Genomics Platform"/>
            <consortium name="The Broad Institute Genome Sequencing Center for Infectious Disease"/>
            <person name="Wu L."/>
            <person name="Ma J."/>
        </authorList>
    </citation>
    <scope>NUCLEOTIDE SEQUENCE [LARGE SCALE GENOMIC DNA]</scope>
    <source>
        <strain evidence="8">CGMCC 1.13574</strain>
    </source>
</reference>
<dbReference type="EMBL" id="JBHUIO010000009">
    <property type="protein sequence ID" value="MFD2171482.1"/>
    <property type="molecule type" value="Genomic_DNA"/>
</dbReference>
<evidence type="ECO:0000256" key="4">
    <source>
        <dbReference type="ARBA" id="ARBA00023136"/>
    </source>
</evidence>
<protein>
    <submittedName>
        <fullName evidence="7">MauE/DoxX family redox-associated membrane protein</fullName>
    </submittedName>
</protein>
<feature type="transmembrane region" description="Helical" evidence="5">
    <location>
        <begin position="156"/>
        <end position="180"/>
    </location>
</feature>
<evidence type="ECO:0000256" key="3">
    <source>
        <dbReference type="ARBA" id="ARBA00022989"/>
    </source>
</evidence>
<evidence type="ECO:0000313" key="8">
    <source>
        <dbReference type="Proteomes" id="UP001597343"/>
    </source>
</evidence>
<keyword evidence="8" id="KW-1185">Reference proteome</keyword>